<evidence type="ECO:0000313" key="3">
    <source>
        <dbReference type="Proteomes" id="UP000189628"/>
    </source>
</evidence>
<proteinExistence type="predicted"/>
<sequence>MKIPLLSRIDGFIRAMLVMVLLALLFPSLGASAGPLHLDIVTVLGVSLVFFLHGAALSREKIVEGARNWRLHLFVQGCTFVLFPVIGAAILIACKPFIPAELLLGVFYLCALPSTVSSSVAMTAMAKGNVPAAIFNATISGLIGMVATPLLMSFVIQASGAELPVGKALLGVAEQLLLPFVLGQLLRPAIGGFITKYKAIINKVDRAVILLIVFNSFADSTHAGVWSKYPWETIVAVAIMSGALLFVVLGATTWIARRFGFGLADEITAVFCGSKKSLANGVPMAKILFAGNPALGLIVLPIMIYHQLQLIVCSALARRYAGRVAAEVESRATSAGQPA</sequence>
<keyword evidence="1" id="KW-0812">Transmembrane</keyword>
<protein>
    <submittedName>
        <fullName evidence="2">Bile acid:sodium symporter</fullName>
    </submittedName>
</protein>
<reference evidence="2 3" key="1">
    <citation type="submission" date="2017-02" db="EMBL/GenBank/DDBJ databases">
        <title>Blood Disease Bacterium A2-HR MARDI.</title>
        <authorList>
            <person name="Badrun R."/>
            <person name="Abu Bakar N."/>
            <person name="Laboh R."/>
        </authorList>
    </citation>
    <scope>NUCLEOTIDE SEQUENCE [LARGE SCALE GENOMIC DNA]</scope>
    <source>
        <strain evidence="2 3">A2-HR MARDI</strain>
    </source>
</reference>
<feature type="transmembrane region" description="Helical" evidence="1">
    <location>
        <begin position="105"/>
        <end position="126"/>
    </location>
</feature>
<gene>
    <name evidence="2" type="ORF">B0B51_04480</name>
</gene>
<dbReference type="GO" id="GO:0005886">
    <property type="term" value="C:plasma membrane"/>
    <property type="evidence" value="ECO:0007669"/>
    <property type="project" value="TreeGrafter"/>
</dbReference>
<dbReference type="AlphaFoldDB" id="A0A1U9VF73"/>
<feature type="transmembrane region" description="Helical" evidence="1">
    <location>
        <begin position="40"/>
        <end position="59"/>
    </location>
</feature>
<name>A0A1U9VF73_9RALS</name>
<feature type="transmembrane region" description="Helical" evidence="1">
    <location>
        <begin position="233"/>
        <end position="256"/>
    </location>
</feature>
<dbReference type="EMBL" id="CP019911">
    <property type="protein sequence ID" value="AQW29329.1"/>
    <property type="molecule type" value="Genomic_DNA"/>
</dbReference>
<dbReference type="Proteomes" id="UP000189628">
    <property type="component" value="Chromosome"/>
</dbReference>
<evidence type="ECO:0000313" key="2">
    <source>
        <dbReference type="EMBL" id="AQW29329.1"/>
    </source>
</evidence>
<dbReference type="RefSeq" id="WP_013211635.1">
    <property type="nucleotide sequence ID" value="NZ_CP019911.1"/>
</dbReference>
<accession>A0A1U9VF73</accession>
<dbReference type="PANTHER" id="PTHR18640">
    <property type="entry name" value="SOLUTE CARRIER FAMILY 10 MEMBER 7"/>
    <property type="match status" value="1"/>
</dbReference>
<dbReference type="PIRSF" id="PIRSF026166">
    <property type="entry name" value="UCP026166"/>
    <property type="match status" value="1"/>
</dbReference>
<dbReference type="InterPro" id="IPR038770">
    <property type="entry name" value="Na+/solute_symporter_sf"/>
</dbReference>
<feature type="transmembrane region" description="Helical" evidence="1">
    <location>
        <begin position="176"/>
        <end position="195"/>
    </location>
</feature>
<dbReference type="Pfam" id="PF13593">
    <property type="entry name" value="SBF_like"/>
    <property type="match status" value="1"/>
</dbReference>
<keyword evidence="1" id="KW-1133">Transmembrane helix</keyword>
<dbReference type="InterPro" id="IPR016833">
    <property type="entry name" value="Put_Na-Bile_cotransptr"/>
</dbReference>
<feature type="transmembrane region" description="Helical" evidence="1">
    <location>
        <begin position="133"/>
        <end position="156"/>
    </location>
</feature>
<organism evidence="2 3">
    <name type="scientific">blood disease bacterium A2-HR MARDI</name>
    <dbReference type="NCBI Taxonomy" id="1944648"/>
    <lineage>
        <taxon>Bacteria</taxon>
        <taxon>Pseudomonadati</taxon>
        <taxon>Pseudomonadota</taxon>
        <taxon>Betaproteobacteria</taxon>
        <taxon>Burkholderiales</taxon>
        <taxon>Burkholderiaceae</taxon>
        <taxon>Ralstonia</taxon>
        <taxon>Ralstonia solanacearum species complex</taxon>
    </lineage>
</organism>
<dbReference type="PANTHER" id="PTHR18640:SF5">
    <property type="entry name" value="SODIUM_BILE ACID COTRANSPORTER 7"/>
    <property type="match status" value="1"/>
</dbReference>
<evidence type="ECO:0000256" key="1">
    <source>
        <dbReference type="SAM" id="Phobius"/>
    </source>
</evidence>
<dbReference type="Gene3D" id="1.20.1530.20">
    <property type="match status" value="1"/>
</dbReference>
<keyword evidence="1" id="KW-0472">Membrane</keyword>
<feature type="transmembrane region" description="Helical" evidence="1">
    <location>
        <begin position="284"/>
        <end position="305"/>
    </location>
</feature>
<feature type="transmembrane region" description="Helical" evidence="1">
    <location>
        <begin position="71"/>
        <end position="93"/>
    </location>
</feature>